<evidence type="ECO:0000313" key="3">
    <source>
        <dbReference type="Proteomes" id="UP000682877"/>
    </source>
</evidence>
<evidence type="ECO:0000259" key="1">
    <source>
        <dbReference type="Pfam" id="PF03372"/>
    </source>
</evidence>
<dbReference type="PANTHER" id="PTHR33710:SF62">
    <property type="entry name" value="DUF4283 DOMAIN PROTEIN"/>
    <property type="match status" value="1"/>
</dbReference>
<dbReference type="SUPFAM" id="SSF56219">
    <property type="entry name" value="DNase I-like"/>
    <property type="match status" value="1"/>
</dbReference>
<name>A0A8S1ZP46_ARAAE</name>
<reference evidence="2" key="1">
    <citation type="submission" date="2021-01" db="EMBL/GenBank/DDBJ databases">
        <authorList>
            <person name="Bezrukov I."/>
        </authorList>
    </citation>
    <scope>NUCLEOTIDE SEQUENCE</scope>
</reference>
<dbReference type="InterPro" id="IPR005135">
    <property type="entry name" value="Endo/exonuclease/phosphatase"/>
</dbReference>
<dbReference type="Pfam" id="PF03372">
    <property type="entry name" value="Exo_endo_phos"/>
    <property type="match status" value="1"/>
</dbReference>
<dbReference type="EMBL" id="LR999452">
    <property type="protein sequence ID" value="CAE5962987.1"/>
    <property type="molecule type" value="Genomic_DNA"/>
</dbReference>
<evidence type="ECO:0000313" key="2">
    <source>
        <dbReference type="EMBL" id="CAE5962987.1"/>
    </source>
</evidence>
<dbReference type="PANTHER" id="PTHR33710">
    <property type="entry name" value="BNAC02G09200D PROTEIN"/>
    <property type="match status" value="1"/>
</dbReference>
<proteinExistence type="predicted"/>
<keyword evidence="3" id="KW-1185">Reference proteome</keyword>
<dbReference type="AlphaFoldDB" id="A0A8S1ZP46"/>
<dbReference type="Gene3D" id="3.60.10.10">
    <property type="entry name" value="Endonuclease/exonuclease/phosphatase"/>
    <property type="match status" value="1"/>
</dbReference>
<protein>
    <recommendedName>
        <fullName evidence="1">Endonuclease/exonuclease/phosphatase domain-containing protein</fullName>
    </recommendedName>
</protein>
<sequence>MSIISWNCQGLGRSHELTIPRLKELRKKHFPEMLFLMETMHKRNVLVDLQVWLGYDQVFTVDPIGRCGGLAVFWKDSVKVDFKFFDKNLLDAQVQFGAANFFVSCVYGDPDRSKRSVVWERISRIGIGRRDRWCVLGDFNELMHNGEKLGGPRRSDNDSKDFNEMIRACGLTEMTGNGNKFTWAGRRGDHWVQCRLDRAFGNDDWFKTFPVSNQTFLDMRGSDHRPVLVKLMSSQDSYRGQFRFDKRFLHKAERDLEFAEKL</sequence>
<dbReference type="Proteomes" id="UP000682877">
    <property type="component" value="Chromosome 2"/>
</dbReference>
<accession>A0A8S1ZP46</accession>
<feature type="domain" description="Endonuclease/exonuclease/phosphatase" evidence="1">
    <location>
        <begin position="4"/>
        <end position="224"/>
    </location>
</feature>
<gene>
    <name evidence="2" type="ORF">AARE701A_LOCUS4593</name>
</gene>
<dbReference type="GO" id="GO:0003824">
    <property type="term" value="F:catalytic activity"/>
    <property type="evidence" value="ECO:0007669"/>
    <property type="project" value="InterPro"/>
</dbReference>
<organism evidence="2 3">
    <name type="scientific">Arabidopsis arenosa</name>
    <name type="common">Sand rock-cress</name>
    <name type="synonym">Cardaminopsis arenosa</name>
    <dbReference type="NCBI Taxonomy" id="38785"/>
    <lineage>
        <taxon>Eukaryota</taxon>
        <taxon>Viridiplantae</taxon>
        <taxon>Streptophyta</taxon>
        <taxon>Embryophyta</taxon>
        <taxon>Tracheophyta</taxon>
        <taxon>Spermatophyta</taxon>
        <taxon>Magnoliopsida</taxon>
        <taxon>eudicotyledons</taxon>
        <taxon>Gunneridae</taxon>
        <taxon>Pentapetalae</taxon>
        <taxon>rosids</taxon>
        <taxon>malvids</taxon>
        <taxon>Brassicales</taxon>
        <taxon>Brassicaceae</taxon>
        <taxon>Camelineae</taxon>
        <taxon>Arabidopsis</taxon>
    </lineage>
</organism>
<dbReference type="InterPro" id="IPR036691">
    <property type="entry name" value="Endo/exonu/phosph_ase_sf"/>
</dbReference>